<evidence type="ECO:0000259" key="5">
    <source>
        <dbReference type="SMART" id="SM00822"/>
    </source>
</evidence>
<feature type="domain" description="Ketoreductase" evidence="5">
    <location>
        <begin position="37"/>
        <end position="204"/>
    </location>
</feature>
<keyword evidence="4" id="KW-0812">Transmembrane</keyword>
<sequence>MITTTIYHFLFILMGALTIINRYLAQKRVSVKIVPGSLVLISGASSGLGRALAIALAKKGAKIHLLGRNLQELKNTQELCRDSLSHTVVQCDVSSQADVELLQTQHTDQKFDLVISCAGVGQSAKTATIAEVYALYAVNVAGAIGILQAVQSHAQLLISSPQAYLPIPNRCFYASSKAAISHYARCARMDGAKVYLASPGWFESGLRKNAIGGVGNSIKKGRTAEAVATSVIHGLERGVEETQLGIKERATRTLYALFGDIVQYAVGAFVAGKQ</sequence>
<comment type="similarity">
    <text evidence="1">Belongs to the short-chain dehydrogenases/reductases (SDR) family.</text>
</comment>
<dbReference type="GO" id="GO:0016020">
    <property type="term" value="C:membrane"/>
    <property type="evidence" value="ECO:0007669"/>
    <property type="project" value="TreeGrafter"/>
</dbReference>
<dbReference type="PRINTS" id="PR00081">
    <property type="entry name" value="GDHRDH"/>
</dbReference>
<dbReference type="Proteomes" id="UP000018208">
    <property type="component" value="Unassembled WGS sequence"/>
</dbReference>
<dbReference type="EMBL" id="AUWU02000001">
    <property type="protein sequence ID" value="KAH0577041.1"/>
    <property type="molecule type" value="Genomic_DNA"/>
</dbReference>
<feature type="transmembrane region" description="Helical" evidence="4">
    <location>
        <begin position="6"/>
        <end position="25"/>
    </location>
</feature>
<comment type="caution">
    <text evidence="7">The sequence shown here is derived from an EMBL/GenBank/DDBJ whole genome shotgun (WGS) entry which is preliminary data.</text>
</comment>
<dbReference type="AlphaFoldDB" id="A0A9P8LZ98"/>
<name>A0A9P8LZ98_9EUKA</name>
<dbReference type="PANTHER" id="PTHR44196">
    <property type="entry name" value="DEHYDROGENASE/REDUCTASE SDR FAMILY MEMBER 7B"/>
    <property type="match status" value="1"/>
</dbReference>
<accession>A0A9P8LZ98</accession>
<evidence type="ECO:0000313" key="8">
    <source>
        <dbReference type="Proteomes" id="UP000018208"/>
    </source>
</evidence>
<dbReference type="SMART" id="SM00822">
    <property type="entry name" value="PKS_KR"/>
    <property type="match status" value="1"/>
</dbReference>
<dbReference type="OrthoDB" id="47007at2759"/>
<evidence type="ECO:0000256" key="1">
    <source>
        <dbReference type="ARBA" id="ARBA00006484"/>
    </source>
</evidence>
<evidence type="ECO:0000313" key="6">
    <source>
        <dbReference type="EMBL" id="KAH0577041.1"/>
    </source>
</evidence>
<dbReference type="InterPro" id="IPR002347">
    <property type="entry name" value="SDR_fam"/>
</dbReference>
<dbReference type="SUPFAM" id="SSF51735">
    <property type="entry name" value="NAD(P)-binding Rossmann-fold domains"/>
    <property type="match status" value="1"/>
</dbReference>
<evidence type="ECO:0000313" key="7">
    <source>
        <dbReference type="EMBL" id="KAH0577045.1"/>
    </source>
</evidence>
<keyword evidence="4" id="KW-0472">Membrane</keyword>
<dbReference type="Pfam" id="PF00106">
    <property type="entry name" value="adh_short"/>
    <property type="match status" value="1"/>
</dbReference>
<dbReference type="InterPro" id="IPR020904">
    <property type="entry name" value="Sc_DH/Rdtase_CS"/>
</dbReference>
<evidence type="ECO:0000256" key="3">
    <source>
        <dbReference type="ARBA" id="ARBA00037096"/>
    </source>
</evidence>
<keyword evidence="4" id="KW-1133">Transmembrane helix</keyword>
<dbReference type="CDD" id="cd05233">
    <property type="entry name" value="SDR_c"/>
    <property type="match status" value="1"/>
</dbReference>
<keyword evidence="8" id="KW-1185">Reference proteome</keyword>
<comment type="function">
    <text evidence="3">Putative oxidoreductase.</text>
</comment>
<evidence type="ECO:0000256" key="4">
    <source>
        <dbReference type="SAM" id="Phobius"/>
    </source>
</evidence>
<protein>
    <submittedName>
        <fullName evidence="7">Short-chain dehydrogenase</fullName>
    </submittedName>
</protein>
<dbReference type="KEGG" id="ssao:94294412"/>
<keyword evidence="2" id="KW-0560">Oxidoreductase</keyword>
<dbReference type="PANTHER" id="PTHR44196:SF1">
    <property type="entry name" value="DEHYDROGENASE_REDUCTASE SDR FAMILY MEMBER 7B"/>
    <property type="match status" value="1"/>
</dbReference>
<gene>
    <name evidence="6" type="ORF">SS50377_20389</name>
    <name evidence="7" type="ORF">SS50377_20393</name>
</gene>
<dbReference type="RefSeq" id="XP_067767814.1">
    <property type="nucleotide sequence ID" value="XM_067904332.1"/>
</dbReference>
<reference evidence="7" key="1">
    <citation type="journal article" date="2014" name="PLoS Genet.">
        <title>The Genome of Spironucleus salmonicida Highlights a Fish Pathogen Adapted to Fluctuating Environments.</title>
        <authorList>
            <person name="Xu F."/>
            <person name="Jerlstrom-Hultqvist J."/>
            <person name="Einarsson E."/>
            <person name="Astvaldsson A."/>
            <person name="Svard S.G."/>
            <person name="Andersson J.O."/>
        </authorList>
    </citation>
    <scope>NUCLEOTIDE SEQUENCE</scope>
    <source>
        <strain evidence="7">ATCC 50377</strain>
    </source>
</reference>
<dbReference type="EMBL" id="AUWU02000001">
    <property type="protein sequence ID" value="KAH0577045.1"/>
    <property type="molecule type" value="Genomic_DNA"/>
</dbReference>
<dbReference type="GeneID" id="94294412"/>
<dbReference type="Gene3D" id="3.40.50.720">
    <property type="entry name" value="NAD(P)-binding Rossmann-like Domain"/>
    <property type="match status" value="1"/>
</dbReference>
<dbReference type="InterPro" id="IPR057326">
    <property type="entry name" value="KR_dom"/>
</dbReference>
<reference evidence="7" key="2">
    <citation type="submission" date="2020-12" db="EMBL/GenBank/DDBJ databases">
        <title>New Spironucleus salmonicida genome in near-complete chromosomes.</title>
        <authorList>
            <person name="Xu F."/>
            <person name="Kurt Z."/>
            <person name="Jimenez-Gonzalez A."/>
            <person name="Astvaldsson A."/>
            <person name="Andersson J.O."/>
            <person name="Svard S.G."/>
        </authorList>
    </citation>
    <scope>NUCLEOTIDE SEQUENCE</scope>
    <source>
        <strain evidence="7">ATCC 50377</strain>
    </source>
</reference>
<feature type="transmembrane region" description="Helical" evidence="4">
    <location>
        <begin position="37"/>
        <end position="57"/>
    </location>
</feature>
<proteinExistence type="inferred from homology"/>
<dbReference type="InterPro" id="IPR036291">
    <property type="entry name" value="NAD(P)-bd_dom_sf"/>
</dbReference>
<organism evidence="7 8">
    <name type="scientific">Spironucleus salmonicida</name>
    <dbReference type="NCBI Taxonomy" id="348837"/>
    <lineage>
        <taxon>Eukaryota</taxon>
        <taxon>Metamonada</taxon>
        <taxon>Diplomonadida</taxon>
        <taxon>Hexamitidae</taxon>
        <taxon>Hexamitinae</taxon>
        <taxon>Spironucleus</taxon>
    </lineage>
</organism>
<dbReference type="PROSITE" id="PS00061">
    <property type="entry name" value="ADH_SHORT"/>
    <property type="match status" value="1"/>
</dbReference>
<evidence type="ECO:0000256" key="2">
    <source>
        <dbReference type="ARBA" id="ARBA00023002"/>
    </source>
</evidence>
<dbReference type="GO" id="GO:0016491">
    <property type="term" value="F:oxidoreductase activity"/>
    <property type="evidence" value="ECO:0007669"/>
    <property type="project" value="UniProtKB-KW"/>
</dbReference>